<comment type="caution">
    <text evidence="5">The sequence shown here is derived from an EMBL/GenBank/DDBJ whole genome shotgun (WGS) entry which is preliminary data.</text>
</comment>
<dbReference type="Proteomes" id="UP000717585">
    <property type="component" value="Unassembled WGS sequence"/>
</dbReference>
<dbReference type="InterPro" id="IPR052072">
    <property type="entry name" value="Vascular_dev_regulator"/>
</dbReference>
<sequence>MTCEQTPIKFDIQVLELSDLPESCRSKQLRYRWKRGDKGGSGSAVTSSHTGSVSWRDRIEFNSTLMFNPSKGYETKKFSLSVLDALASKEIGRLKLDLAVVYSRILKAEKDELTRSYDFRVTDGKHHTATLRLHFRVTVLDYSVPPSAAPSGLEDPPSSKGSVESHSHLSLSHEPRSHSNSLGGAKPTMATPDSRRQSVQSAAFVDLLSQDDAFNSFSLSRVVDDMCMADMALNIRDYTPPSPTSLRPHLSTEGVGVRGHRHRQSNLSTELLPTPEAADSAQETDSTEDDEDDDSERVHNNEEHPPARAPVTSSPASPLGPRDVDHKPPGQREDSKVAAPLTARHGTASAGSSPMAQSKSVVVEDPDAGKKEREARIKAARQKKISEQEAEIARLTAELTKQREAERHRLFERLLFFSEPVYSGGTPVIGPVVVACLEEWGALDPDAPPTQVRTTLDALTKRIRTNRSDPDTLCWWASSLLCMEAVLASSDGKTMPVRIVYDSLADVTAQSENERLAADGAFNSPTPVGDPRSVLEKGLRRLLAESCHLLLQNVFHELQPVLIPSILSQGAPSNEHKTVIEESQSLGNLTSLLEDVYYLMTEHYLPTQLIAALFTQITQYISATLFNLVLDPARSLCCIGAGLQLKMVVSELIDDLTNSNDGLLADSARQFGILKQLADLLMTPKDRLLDEGVRDAICPDINLLQIDQIVSQFRNDSFSGFKLPVVTPLLKNKINLLVAQKFVELEKERIELDADERHLVIMKVEATYRQVIHPSTLPRELIGSREFAFLSRITVESEG</sequence>
<evidence type="ECO:0000259" key="4">
    <source>
        <dbReference type="PROSITE" id="PS51840"/>
    </source>
</evidence>
<organism evidence="5 6">
    <name type="scientific">Carpediemonas membranifera</name>
    <dbReference type="NCBI Taxonomy" id="201153"/>
    <lineage>
        <taxon>Eukaryota</taxon>
        <taxon>Metamonada</taxon>
        <taxon>Carpediemonas-like organisms</taxon>
        <taxon>Carpediemonas</taxon>
    </lineage>
</organism>
<dbReference type="PROSITE" id="PS51126">
    <property type="entry name" value="DILUTE"/>
    <property type="match status" value="1"/>
</dbReference>
<feature type="region of interest" description="Disordered" evidence="2">
    <location>
        <begin position="147"/>
        <end position="197"/>
    </location>
</feature>
<reference evidence="5" key="1">
    <citation type="submission" date="2021-05" db="EMBL/GenBank/DDBJ databases">
        <title>A free-living protist that lacks canonical eukaryotic 1 DNA replication and segregation systems.</title>
        <authorList>
            <person name="Salas-Leiva D.E."/>
            <person name="Tromer E.C."/>
            <person name="Curtis B.A."/>
            <person name="Jerlstrom-Hultqvist J."/>
            <person name="Kolisko M."/>
            <person name="Yi Z."/>
            <person name="Salas-Leiva J.S."/>
            <person name="Gallot-Lavallee L."/>
            <person name="Kops G.J.P.L."/>
            <person name="Archibald J.M."/>
            <person name="Simpson A.G.B."/>
            <person name="Roger A.J."/>
        </authorList>
    </citation>
    <scope>NUCLEOTIDE SEQUENCE</scope>
    <source>
        <strain evidence="5">BICM</strain>
    </source>
</reference>
<dbReference type="Pfam" id="PF01843">
    <property type="entry name" value="DIL"/>
    <property type="match status" value="1"/>
</dbReference>
<feature type="compositionally biased region" description="Basic and acidic residues" evidence="2">
    <location>
        <begin position="163"/>
        <end position="177"/>
    </location>
</feature>
<keyword evidence="6" id="KW-1185">Reference proteome</keyword>
<feature type="compositionally biased region" description="Acidic residues" evidence="2">
    <location>
        <begin position="285"/>
        <end position="295"/>
    </location>
</feature>
<protein>
    <submittedName>
        <fullName evidence="5">DIL domain</fullName>
    </submittedName>
</protein>
<dbReference type="PANTHER" id="PTHR16027">
    <property type="entry name" value="DILUTE DOMAIN-CONTAINING PROTEIN YPR089W"/>
    <property type="match status" value="1"/>
</dbReference>
<evidence type="ECO:0000256" key="1">
    <source>
        <dbReference type="SAM" id="Coils"/>
    </source>
</evidence>
<gene>
    <name evidence="5" type="ORF">J8273_2043</name>
</gene>
<feature type="region of interest" description="Disordered" evidence="2">
    <location>
        <begin position="238"/>
        <end position="373"/>
    </location>
</feature>
<name>A0A8J6BFD7_9EUKA</name>
<keyword evidence="1" id="KW-0175">Coiled coil</keyword>
<feature type="compositionally biased region" description="Basic and acidic residues" evidence="2">
    <location>
        <begin position="296"/>
        <end position="306"/>
    </location>
</feature>
<dbReference type="SMART" id="SM01132">
    <property type="entry name" value="DIL"/>
    <property type="match status" value="1"/>
</dbReference>
<feature type="domain" description="C2 NT-type" evidence="4">
    <location>
        <begin position="1"/>
        <end position="139"/>
    </location>
</feature>
<proteinExistence type="predicted"/>
<dbReference type="Pfam" id="PF10358">
    <property type="entry name" value="NT-C2"/>
    <property type="match status" value="1"/>
</dbReference>
<dbReference type="InterPro" id="IPR019448">
    <property type="entry name" value="NT-C2"/>
</dbReference>
<dbReference type="GO" id="GO:0051020">
    <property type="term" value="F:GTPase binding"/>
    <property type="evidence" value="ECO:0007669"/>
    <property type="project" value="TreeGrafter"/>
</dbReference>
<feature type="compositionally biased region" description="Basic and acidic residues" evidence="2">
    <location>
        <begin position="322"/>
        <end position="336"/>
    </location>
</feature>
<evidence type="ECO:0000313" key="6">
    <source>
        <dbReference type="Proteomes" id="UP000717585"/>
    </source>
</evidence>
<accession>A0A8J6BFD7</accession>
<dbReference type="PROSITE" id="PS51840">
    <property type="entry name" value="C2_NT"/>
    <property type="match status" value="1"/>
</dbReference>
<dbReference type="AlphaFoldDB" id="A0A8J6BFD7"/>
<feature type="domain" description="Dilute" evidence="3">
    <location>
        <begin position="532"/>
        <end position="736"/>
    </location>
</feature>
<feature type="coiled-coil region" evidence="1">
    <location>
        <begin position="378"/>
        <end position="405"/>
    </location>
</feature>
<feature type="compositionally biased region" description="Polar residues" evidence="2">
    <location>
        <begin position="349"/>
        <end position="360"/>
    </location>
</feature>
<dbReference type="EMBL" id="JAHDYR010000006">
    <property type="protein sequence ID" value="KAG9396312.1"/>
    <property type="molecule type" value="Genomic_DNA"/>
</dbReference>
<evidence type="ECO:0000256" key="2">
    <source>
        <dbReference type="SAM" id="MobiDB-lite"/>
    </source>
</evidence>
<evidence type="ECO:0000259" key="3">
    <source>
        <dbReference type="PROSITE" id="PS51126"/>
    </source>
</evidence>
<dbReference type="OrthoDB" id="20172at2759"/>
<evidence type="ECO:0000313" key="5">
    <source>
        <dbReference type="EMBL" id="KAG9396312.1"/>
    </source>
</evidence>
<dbReference type="InterPro" id="IPR002710">
    <property type="entry name" value="Dilute_dom"/>
</dbReference>
<dbReference type="PANTHER" id="PTHR16027:SF6">
    <property type="entry name" value="DILUTE DOMAIN-CONTAINING PROTEIN"/>
    <property type="match status" value="1"/>
</dbReference>